<keyword evidence="6 10" id="KW-0479">Metal-binding</keyword>
<feature type="domain" description="TRAM" evidence="11">
    <location>
        <begin position="375"/>
        <end position="443"/>
    </location>
</feature>
<dbReference type="FunFam" id="3.40.50.12160:FF:000003">
    <property type="entry name" value="CDK5 regulatory subunit-associated protein 1"/>
    <property type="match status" value="1"/>
</dbReference>
<keyword evidence="3 10" id="KW-0963">Cytoplasm</keyword>
<dbReference type="CDD" id="cd01335">
    <property type="entry name" value="Radical_SAM"/>
    <property type="match status" value="1"/>
</dbReference>
<keyword evidence="8 10" id="KW-0411">Iron-sulfur</keyword>
<dbReference type="InterPro" id="IPR005839">
    <property type="entry name" value="Methylthiotransferase"/>
</dbReference>
<comment type="function">
    <text evidence="10">Catalyzes the methylthiolation of an aspartic acid residue of ribosomal protein uS12.</text>
</comment>
<dbReference type="Pfam" id="PF18693">
    <property type="entry name" value="TRAM_2"/>
    <property type="match status" value="1"/>
</dbReference>
<dbReference type="InterPro" id="IPR023404">
    <property type="entry name" value="rSAM_horseshoe"/>
</dbReference>
<keyword evidence="4 10" id="KW-0808">Transferase</keyword>
<dbReference type="Pfam" id="PF00919">
    <property type="entry name" value="UPF0004"/>
    <property type="match status" value="1"/>
</dbReference>
<keyword evidence="5 10" id="KW-0949">S-adenosyl-L-methionine</keyword>
<comment type="function">
    <text evidence="1">Catalyzes the methylthiolation of N6-(dimethylallyl)adenosine (i(6)A), leading to the formation of 2-methylthio-N6-(dimethylallyl)adenosine (ms(2)i(6)A) at position 37 in tRNAs that read codons beginning with uridine.</text>
</comment>
<dbReference type="InterPro" id="IPR006638">
    <property type="entry name" value="Elp3/MiaA/NifB-like_rSAM"/>
</dbReference>
<sequence>MSYNVGLVSLGCAKNLVDSEIMLGLIERGSYTITEDHSKADIIIINTCGFIESAKEESIDTILQLGQYKENGNLKTLIATGCLSERYKDELLNEIPELDAVVGTGDYENIVQIIEDTLKGEKVCAYGHIDHSFDESLPRRISTPKYTAYVKIGDGCDNHCTYCIIPYLRGKYRSRKIEDIKREVEQLVHNGVKEIIIIAQDITQYGIDLYEKHSLPMLLRELEKIKDLRWIRLLYVYPENIDEDLIDVIKNSEKVLHYLDIPLQHTEDSVLKKMARRTTKTKIINLINTLRREIPDITIRSTIITGFPGESEEEFESMVETLKELQIDRLGVFPYSLEEGTPAALLGGQIDEEVKTRRQEQILEMQQEISLAHNESQVSRVLEVLIEGATDDPNVFIGRSYMDAPEIDGYVYVHSQKKLEEGDLCVVRIVDALEYDLIGEIINGDELTK</sequence>
<keyword evidence="14" id="KW-0687">Ribonucleoprotein</keyword>
<feature type="binding site" evidence="10">
    <location>
        <position position="156"/>
    </location>
    <ligand>
        <name>[4Fe-4S] cluster</name>
        <dbReference type="ChEBI" id="CHEBI:49883"/>
        <label>2</label>
        <note>4Fe-4S-S-AdoMet</note>
    </ligand>
</feature>
<dbReference type="InterPro" id="IPR013848">
    <property type="entry name" value="Methylthiotransferase_N"/>
</dbReference>
<dbReference type="OrthoDB" id="9805215at2"/>
<dbReference type="InterPro" id="IPR007197">
    <property type="entry name" value="rSAM"/>
</dbReference>
<comment type="caution">
    <text evidence="14">The sequence shown here is derived from an EMBL/GenBank/DDBJ whole genome shotgun (WGS) entry which is preliminary data.</text>
</comment>
<dbReference type="InterPro" id="IPR005840">
    <property type="entry name" value="Ribosomal_uS12_MeSTrfase_RimO"/>
</dbReference>
<dbReference type="PROSITE" id="PS50926">
    <property type="entry name" value="TRAM"/>
    <property type="match status" value="1"/>
</dbReference>
<keyword evidence="14" id="KW-0689">Ribosomal protein</keyword>
<dbReference type="SFLD" id="SFLDS00029">
    <property type="entry name" value="Radical_SAM"/>
    <property type="match status" value="1"/>
</dbReference>
<evidence type="ECO:0000259" key="11">
    <source>
        <dbReference type="PROSITE" id="PS50926"/>
    </source>
</evidence>
<dbReference type="PROSITE" id="PS01278">
    <property type="entry name" value="MTTASE_RADICAL"/>
    <property type="match status" value="1"/>
</dbReference>
<evidence type="ECO:0000256" key="6">
    <source>
        <dbReference type="ARBA" id="ARBA00022723"/>
    </source>
</evidence>
<evidence type="ECO:0000259" key="13">
    <source>
        <dbReference type="PROSITE" id="PS51918"/>
    </source>
</evidence>
<feature type="binding site" evidence="10">
    <location>
        <position position="160"/>
    </location>
    <ligand>
        <name>[4Fe-4S] cluster</name>
        <dbReference type="ChEBI" id="CHEBI:49883"/>
        <label>2</label>
        <note>4Fe-4S-S-AdoMet</note>
    </ligand>
</feature>
<protein>
    <recommendedName>
        <fullName evidence="10">Ribosomal protein uS12 methylthiotransferase RimO</fullName>
        <shortName evidence="10">uS12 MTTase</shortName>
        <shortName evidence="10">uS12 methylthiotransferase</shortName>
        <ecNumber evidence="10">2.8.4.4</ecNumber>
    </recommendedName>
    <alternativeName>
        <fullName evidence="10">Ribosomal protein uS12 (aspartate-C(3))-methylthiotransferase</fullName>
    </alternativeName>
    <alternativeName>
        <fullName evidence="10">Ribosome maturation factor RimO</fullName>
    </alternativeName>
</protein>
<feature type="domain" description="MTTase N-terminal" evidence="12">
    <location>
        <begin position="3"/>
        <end position="119"/>
    </location>
</feature>
<evidence type="ECO:0000256" key="2">
    <source>
        <dbReference type="ARBA" id="ARBA00022485"/>
    </source>
</evidence>
<feature type="binding site" evidence="10">
    <location>
        <position position="48"/>
    </location>
    <ligand>
        <name>[4Fe-4S] cluster</name>
        <dbReference type="ChEBI" id="CHEBI:49883"/>
        <label>1</label>
    </ligand>
</feature>
<dbReference type="GO" id="GO:0103039">
    <property type="term" value="F:protein methylthiotransferase activity"/>
    <property type="evidence" value="ECO:0007669"/>
    <property type="project" value="UniProtKB-EC"/>
</dbReference>
<dbReference type="InterPro" id="IPR038135">
    <property type="entry name" value="Methylthiotransferase_N_sf"/>
</dbReference>
<gene>
    <name evidence="10" type="primary">rimO</name>
    <name evidence="14" type="ORF">DES36_11730</name>
</gene>
<dbReference type="EC" id="2.8.4.4" evidence="10"/>
<dbReference type="EMBL" id="QNRX01000017">
    <property type="protein sequence ID" value="RBP59935.1"/>
    <property type="molecule type" value="Genomic_DNA"/>
</dbReference>
<dbReference type="GO" id="GO:0035599">
    <property type="term" value="F:aspartic acid methylthiotransferase activity"/>
    <property type="evidence" value="ECO:0007669"/>
    <property type="project" value="TreeGrafter"/>
</dbReference>
<evidence type="ECO:0000259" key="12">
    <source>
        <dbReference type="PROSITE" id="PS51449"/>
    </source>
</evidence>
<dbReference type="AlphaFoldDB" id="A0A366HZP8"/>
<evidence type="ECO:0000256" key="9">
    <source>
        <dbReference type="ARBA" id="ARBA00051425"/>
    </source>
</evidence>
<keyword evidence="15" id="KW-1185">Reference proteome</keyword>
<name>A0A366HZP8_9FIRM</name>
<evidence type="ECO:0000313" key="15">
    <source>
        <dbReference type="Proteomes" id="UP000253490"/>
    </source>
</evidence>
<dbReference type="SMART" id="SM00729">
    <property type="entry name" value="Elp3"/>
    <property type="match status" value="1"/>
</dbReference>
<comment type="cofactor">
    <cofactor evidence="10">
        <name>[4Fe-4S] cluster</name>
        <dbReference type="ChEBI" id="CHEBI:49883"/>
    </cofactor>
    <text evidence="10">Binds 2 [4Fe-4S] clusters. One cluster is coordinated with 3 cysteines and an exchangeable S-adenosyl-L-methionine.</text>
</comment>
<dbReference type="PROSITE" id="PS51918">
    <property type="entry name" value="RADICAL_SAM"/>
    <property type="match status" value="1"/>
</dbReference>
<dbReference type="Gene3D" id="3.40.50.12160">
    <property type="entry name" value="Methylthiotransferase, N-terminal domain"/>
    <property type="match status" value="1"/>
</dbReference>
<evidence type="ECO:0000256" key="7">
    <source>
        <dbReference type="ARBA" id="ARBA00023004"/>
    </source>
</evidence>
<evidence type="ECO:0000256" key="8">
    <source>
        <dbReference type="ARBA" id="ARBA00023014"/>
    </source>
</evidence>
<comment type="subcellular location">
    <subcellularLocation>
        <location evidence="10">Cytoplasm</location>
    </subcellularLocation>
</comment>
<dbReference type="Gene3D" id="3.80.30.20">
    <property type="entry name" value="tm_1862 like domain"/>
    <property type="match status" value="1"/>
</dbReference>
<evidence type="ECO:0000256" key="10">
    <source>
        <dbReference type="HAMAP-Rule" id="MF_01865"/>
    </source>
</evidence>
<comment type="catalytic activity">
    <reaction evidence="9">
        <text>N(6)-dimethylallyladenosine(37) in tRNA + (sulfur carrier)-SH + AH2 + 2 S-adenosyl-L-methionine = 2-methylsulfanyl-N(6)-dimethylallyladenosine(37) in tRNA + (sulfur carrier)-H + 5'-deoxyadenosine + L-methionine + A + S-adenosyl-L-homocysteine + 2 H(+)</text>
        <dbReference type="Rhea" id="RHEA:37067"/>
        <dbReference type="Rhea" id="RHEA-COMP:10375"/>
        <dbReference type="Rhea" id="RHEA-COMP:10376"/>
        <dbReference type="Rhea" id="RHEA-COMP:14737"/>
        <dbReference type="Rhea" id="RHEA-COMP:14739"/>
        <dbReference type="ChEBI" id="CHEBI:13193"/>
        <dbReference type="ChEBI" id="CHEBI:15378"/>
        <dbReference type="ChEBI" id="CHEBI:17319"/>
        <dbReference type="ChEBI" id="CHEBI:17499"/>
        <dbReference type="ChEBI" id="CHEBI:29917"/>
        <dbReference type="ChEBI" id="CHEBI:57844"/>
        <dbReference type="ChEBI" id="CHEBI:57856"/>
        <dbReference type="ChEBI" id="CHEBI:59789"/>
        <dbReference type="ChEBI" id="CHEBI:64428"/>
        <dbReference type="ChEBI" id="CHEBI:74415"/>
        <dbReference type="ChEBI" id="CHEBI:74417"/>
        <dbReference type="EC" id="2.8.4.3"/>
    </reaction>
</comment>
<feature type="domain" description="Radical SAM core" evidence="13">
    <location>
        <begin position="142"/>
        <end position="372"/>
    </location>
</feature>
<evidence type="ECO:0000256" key="4">
    <source>
        <dbReference type="ARBA" id="ARBA00022679"/>
    </source>
</evidence>
<dbReference type="NCBIfam" id="TIGR00089">
    <property type="entry name" value="MiaB/RimO family radical SAM methylthiotransferase"/>
    <property type="match status" value="1"/>
</dbReference>
<dbReference type="HAMAP" id="MF_01865">
    <property type="entry name" value="MTTase_RimO"/>
    <property type="match status" value="1"/>
</dbReference>
<dbReference type="PANTHER" id="PTHR43837:SF1">
    <property type="entry name" value="RIBOSOMAL PROTEIN US12 METHYLTHIOTRANSFERASE RIMO"/>
    <property type="match status" value="1"/>
</dbReference>
<proteinExistence type="inferred from homology"/>
<dbReference type="SFLD" id="SFLDG01061">
    <property type="entry name" value="methylthiotransferase"/>
    <property type="match status" value="1"/>
</dbReference>
<dbReference type="Gene3D" id="2.40.50.140">
    <property type="entry name" value="Nucleic acid-binding proteins"/>
    <property type="match status" value="1"/>
</dbReference>
<dbReference type="GO" id="GO:0046872">
    <property type="term" value="F:metal ion binding"/>
    <property type="evidence" value="ECO:0007669"/>
    <property type="project" value="UniProtKB-KW"/>
</dbReference>
<dbReference type="RefSeq" id="WP_113921391.1">
    <property type="nucleotide sequence ID" value="NZ_QNRX01000017.1"/>
</dbReference>
<dbReference type="GO" id="GO:0005829">
    <property type="term" value="C:cytosol"/>
    <property type="evidence" value="ECO:0007669"/>
    <property type="project" value="TreeGrafter"/>
</dbReference>
<dbReference type="SFLD" id="SFLDF00274">
    <property type="entry name" value="ribosomal_protein_S12_methylth"/>
    <property type="match status" value="1"/>
</dbReference>
<reference evidence="14 15" key="1">
    <citation type="submission" date="2018-06" db="EMBL/GenBank/DDBJ databases">
        <title>Genomic Encyclopedia of Type Strains, Phase IV (KMG-IV): sequencing the most valuable type-strain genomes for metagenomic binning, comparative biology and taxonomic classification.</title>
        <authorList>
            <person name="Goeker M."/>
        </authorList>
    </citation>
    <scope>NUCLEOTIDE SEQUENCE [LARGE SCALE GENOMIC DNA]</scope>
    <source>
        <strain evidence="14 15">DSM 22112</strain>
    </source>
</reference>
<dbReference type="NCBIfam" id="TIGR01125">
    <property type="entry name" value="30S ribosomal protein S12 methylthiotransferase RimO"/>
    <property type="match status" value="1"/>
</dbReference>
<evidence type="ECO:0000313" key="14">
    <source>
        <dbReference type="EMBL" id="RBP59935.1"/>
    </source>
</evidence>
<dbReference type="GO" id="GO:0051539">
    <property type="term" value="F:4 iron, 4 sulfur cluster binding"/>
    <property type="evidence" value="ECO:0007669"/>
    <property type="project" value="UniProtKB-UniRule"/>
</dbReference>
<feature type="binding site" evidence="10">
    <location>
        <position position="163"/>
    </location>
    <ligand>
        <name>[4Fe-4S] cluster</name>
        <dbReference type="ChEBI" id="CHEBI:49883"/>
        <label>2</label>
        <note>4Fe-4S-S-AdoMet</note>
    </ligand>
</feature>
<evidence type="ECO:0000256" key="5">
    <source>
        <dbReference type="ARBA" id="ARBA00022691"/>
    </source>
</evidence>
<dbReference type="InterPro" id="IPR020612">
    <property type="entry name" value="Methylthiotransferase_CS"/>
</dbReference>
<accession>A0A366HZP8</accession>
<dbReference type="FunFam" id="3.80.30.20:FF:000001">
    <property type="entry name" value="tRNA-2-methylthio-N(6)-dimethylallyladenosine synthase 2"/>
    <property type="match status" value="1"/>
</dbReference>
<dbReference type="InterPro" id="IPR012340">
    <property type="entry name" value="NA-bd_OB-fold"/>
</dbReference>
<dbReference type="PANTHER" id="PTHR43837">
    <property type="entry name" value="RIBOSOMAL PROTEIN S12 METHYLTHIOTRANSFERASE RIMO"/>
    <property type="match status" value="1"/>
</dbReference>
<evidence type="ECO:0000256" key="1">
    <source>
        <dbReference type="ARBA" id="ARBA00003234"/>
    </source>
</evidence>
<feature type="binding site" evidence="10">
    <location>
        <position position="12"/>
    </location>
    <ligand>
        <name>[4Fe-4S] cluster</name>
        <dbReference type="ChEBI" id="CHEBI:49883"/>
        <label>1</label>
    </ligand>
</feature>
<dbReference type="PROSITE" id="PS51449">
    <property type="entry name" value="MTTASE_N"/>
    <property type="match status" value="1"/>
</dbReference>
<evidence type="ECO:0000256" key="3">
    <source>
        <dbReference type="ARBA" id="ARBA00022490"/>
    </source>
</evidence>
<organism evidence="14 15">
    <name type="scientific">Alkalibaculum bacchi</name>
    <dbReference type="NCBI Taxonomy" id="645887"/>
    <lineage>
        <taxon>Bacteria</taxon>
        <taxon>Bacillati</taxon>
        <taxon>Bacillota</taxon>
        <taxon>Clostridia</taxon>
        <taxon>Eubacteriales</taxon>
        <taxon>Eubacteriaceae</taxon>
        <taxon>Alkalibaculum</taxon>
    </lineage>
</organism>
<comment type="similarity">
    <text evidence="10">Belongs to the methylthiotransferase family. RimO subfamily.</text>
</comment>
<dbReference type="InterPro" id="IPR002792">
    <property type="entry name" value="TRAM_dom"/>
</dbReference>
<keyword evidence="2 10" id="KW-0004">4Fe-4S</keyword>
<dbReference type="SUPFAM" id="SSF102114">
    <property type="entry name" value="Radical SAM enzymes"/>
    <property type="match status" value="1"/>
</dbReference>
<dbReference type="SFLD" id="SFLDG01082">
    <property type="entry name" value="B12-binding_domain_containing"/>
    <property type="match status" value="1"/>
</dbReference>
<dbReference type="GO" id="GO:0005840">
    <property type="term" value="C:ribosome"/>
    <property type="evidence" value="ECO:0007669"/>
    <property type="project" value="UniProtKB-KW"/>
</dbReference>
<dbReference type="GO" id="GO:0035597">
    <property type="term" value="F:tRNA-2-methylthio-N(6)-dimethylallyladenosine(37) synthase activity"/>
    <property type="evidence" value="ECO:0007669"/>
    <property type="project" value="UniProtKB-EC"/>
</dbReference>
<dbReference type="Proteomes" id="UP000253490">
    <property type="component" value="Unassembled WGS sequence"/>
</dbReference>
<feature type="binding site" evidence="10">
    <location>
        <position position="82"/>
    </location>
    <ligand>
        <name>[4Fe-4S] cluster</name>
        <dbReference type="ChEBI" id="CHEBI:49883"/>
        <label>1</label>
    </ligand>
</feature>
<comment type="catalytic activity">
    <reaction evidence="10">
        <text>L-aspartate(89)-[ribosomal protein uS12]-hydrogen + (sulfur carrier)-SH + AH2 + 2 S-adenosyl-L-methionine = 3-methylsulfanyl-L-aspartate(89)-[ribosomal protein uS12]-hydrogen + (sulfur carrier)-H + 5'-deoxyadenosine + L-methionine + A + S-adenosyl-L-homocysteine + 2 H(+)</text>
        <dbReference type="Rhea" id="RHEA:37087"/>
        <dbReference type="Rhea" id="RHEA-COMP:10460"/>
        <dbReference type="Rhea" id="RHEA-COMP:10461"/>
        <dbReference type="Rhea" id="RHEA-COMP:14737"/>
        <dbReference type="Rhea" id="RHEA-COMP:14739"/>
        <dbReference type="ChEBI" id="CHEBI:13193"/>
        <dbReference type="ChEBI" id="CHEBI:15378"/>
        <dbReference type="ChEBI" id="CHEBI:17319"/>
        <dbReference type="ChEBI" id="CHEBI:17499"/>
        <dbReference type="ChEBI" id="CHEBI:29917"/>
        <dbReference type="ChEBI" id="CHEBI:29961"/>
        <dbReference type="ChEBI" id="CHEBI:57844"/>
        <dbReference type="ChEBI" id="CHEBI:57856"/>
        <dbReference type="ChEBI" id="CHEBI:59789"/>
        <dbReference type="ChEBI" id="CHEBI:64428"/>
        <dbReference type="ChEBI" id="CHEBI:73599"/>
        <dbReference type="EC" id="2.8.4.4"/>
    </reaction>
</comment>
<keyword evidence="7 10" id="KW-0408">Iron</keyword>
<dbReference type="InterPro" id="IPR058240">
    <property type="entry name" value="rSAM_sf"/>
</dbReference>
<dbReference type="Pfam" id="PF04055">
    <property type="entry name" value="Radical_SAM"/>
    <property type="match status" value="1"/>
</dbReference>